<dbReference type="Pfam" id="PF08434">
    <property type="entry name" value="CLCA"/>
    <property type="match status" value="1"/>
</dbReference>
<dbReference type="InterPro" id="IPR013642">
    <property type="entry name" value="CLCA_N"/>
</dbReference>
<dbReference type="OrthoDB" id="687730at2759"/>
<gene>
    <name evidence="2" type="ORF">scyTo_0020603</name>
</gene>
<accession>A0A401PX74</accession>
<dbReference type="Proteomes" id="UP000288216">
    <property type="component" value="Unassembled WGS sequence"/>
</dbReference>
<name>A0A401PX74_SCYTO</name>
<reference evidence="2 3" key="1">
    <citation type="journal article" date="2018" name="Nat. Ecol. Evol.">
        <title>Shark genomes provide insights into elasmobranch evolution and the origin of vertebrates.</title>
        <authorList>
            <person name="Hara Y"/>
            <person name="Yamaguchi K"/>
            <person name="Onimaru K"/>
            <person name="Kadota M"/>
            <person name="Koyanagi M"/>
            <person name="Keeley SD"/>
            <person name="Tatsumi K"/>
            <person name="Tanaka K"/>
            <person name="Motone F"/>
            <person name="Kageyama Y"/>
            <person name="Nozu R"/>
            <person name="Adachi N"/>
            <person name="Nishimura O"/>
            <person name="Nakagawa R"/>
            <person name="Tanegashima C"/>
            <person name="Kiyatake I"/>
            <person name="Matsumoto R"/>
            <person name="Murakumo K"/>
            <person name="Nishida K"/>
            <person name="Terakita A"/>
            <person name="Kuratani S"/>
            <person name="Sato K"/>
            <person name="Hyodo S Kuraku.S."/>
        </authorList>
    </citation>
    <scope>NUCLEOTIDE SEQUENCE [LARGE SCALE GENOMIC DNA]</scope>
</reference>
<organism evidence="2 3">
    <name type="scientific">Scyliorhinus torazame</name>
    <name type="common">Cloudy catshark</name>
    <name type="synonym">Catulus torazame</name>
    <dbReference type="NCBI Taxonomy" id="75743"/>
    <lineage>
        <taxon>Eukaryota</taxon>
        <taxon>Metazoa</taxon>
        <taxon>Chordata</taxon>
        <taxon>Craniata</taxon>
        <taxon>Vertebrata</taxon>
        <taxon>Chondrichthyes</taxon>
        <taxon>Elasmobranchii</taxon>
        <taxon>Galeomorphii</taxon>
        <taxon>Galeoidea</taxon>
        <taxon>Carcharhiniformes</taxon>
        <taxon>Scyliorhinidae</taxon>
        <taxon>Scyliorhinus</taxon>
    </lineage>
</organism>
<evidence type="ECO:0000259" key="1">
    <source>
        <dbReference type="Pfam" id="PF08434"/>
    </source>
</evidence>
<feature type="domain" description="Calcium-activated chloride channel N-terminal" evidence="1">
    <location>
        <begin position="27"/>
        <end position="103"/>
    </location>
</feature>
<proteinExistence type="predicted"/>
<comment type="caution">
    <text evidence="2">The sequence shown here is derived from an EMBL/GenBank/DDBJ whole genome shotgun (WGS) entry which is preliminary data.</text>
</comment>
<dbReference type="EMBL" id="BFAA01016885">
    <property type="protein sequence ID" value="GCB77710.1"/>
    <property type="molecule type" value="Genomic_DNA"/>
</dbReference>
<evidence type="ECO:0000313" key="2">
    <source>
        <dbReference type="EMBL" id="GCB77710.1"/>
    </source>
</evidence>
<protein>
    <recommendedName>
        <fullName evidence="1">Calcium-activated chloride channel N-terminal domain-containing protein</fullName>
    </recommendedName>
</protein>
<dbReference type="STRING" id="75743.A0A401PX74"/>
<keyword evidence="3" id="KW-1185">Reference proteome</keyword>
<sequence>MMRVQKTFDLVLSYLLCDYITNGSGLKLENNGYRDVLIAINPGIQYNDKMIGNIQEIVTAASSYLHQATKQQVYYSDVKILLPRTWPVNSSSIHRPTTESYEKVRRERRRLTNPFKPDPCWPLGILLKTC</sequence>
<dbReference type="AlphaFoldDB" id="A0A401PX74"/>
<evidence type="ECO:0000313" key="3">
    <source>
        <dbReference type="Proteomes" id="UP000288216"/>
    </source>
</evidence>